<protein>
    <submittedName>
        <fullName evidence="1">Formylmethanofuran dehydrogenase</fullName>
    </submittedName>
</protein>
<gene>
    <name evidence="1" type="ORF">C5S46_06500</name>
</gene>
<sequence length="128" mass="14261">MDIGRFIKAPEYNITIITYRDVFQSAVCEEDRFGSEYQDMSAVIILDAAQMKHMGISEDSNVRLTSKHGSVVVKAKASPQEEQKNIGFMVNSPWSNALVSVDTSDGFPGYKHIEVTIAVSKEEITSQR</sequence>
<comment type="caution">
    <text evidence="1">The sequence shown here is derived from an EMBL/GenBank/DDBJ whole genome shotgun (WGS) entry which is preliminary data.</text>
</comment>
<reference evidence="1" key="1">
    <citation type="submission" date="2018-09" db="EMBL/GenBank/DDBJ databases">
        <title>A genomic encyclopedia of anaerobic methanotrophic archaea.</title>
        <authorList>
            <person name="Skennerton C.T."/>
            <person name="Chadwick G.L."/>
            <person name="Laso-Perez R."/>
            <person name="Leu A.O."/>
            <person name="Speth D.R."/>
            <person name="Yu H."/>
            <person name="Morgan-Lang C."/>
            <person name="Hatzenpichler R."/>
            <person name="Goudeau D."/>
            <person name="Malmstrom R."/>
            <person name="Woyke T."/>
            <person name="Hallam S."/>
            <person name="Tyson G.W."/>
            <person name="Wegener G."/>
            <person name="Boetius A."/>
            <person name="Orphan V.J."/>
        </authorList>
    </citation>
    <scope>NUCLEOTIDE SEQUENCE</scope>
    <source>
        <strain evidence="1">CONS3730D10UFb2</strain>
    </source>
</reference>
<evidence type="ECO:0000313" key="1">
    <source>
        <dbReference type="EMBL" id="TKY91314.1"/>
    </source>
</evidence>
<dbReference type="Proteomes" id="UP000315423">
    <property type="component" value="Unassembled WGS sequence"/>
</dbReference>
<proteinExistence type="predicted"/>
<name>A0AC61SA19_9EURY</name>
<organism evidence="1 2">
    <name type="scientific">Candidatus Methanomarinus sp</name>
    <dbReference type="NCBI Taxonomy" id="3386244"/>
    <lineage>
        <taxon>Archaea</taxon>
        <taxon>Methanobacteriati</taxon>
        <taxon>Methanobacteriota</taxon>
        <taxon>Stenosarchaea group</taxon>
        <taxon>Methanomicrobia</taxon>
        <taxon>Methanosarcinales</taxon>
        <taxon>ANME-2 cluster</taxon>
        <taxon>Candidatus Methanocomedenaceae</taxon>
        <taxon>Candidatus Methanomarinus</taxon>
    </lineage>
</organism>
<dbReference type="EMBL" id="QYBA01000219">
    <property type="protein sequence ID" value="TKY91314.1"/>
    <property type="molecule type" value="Genomic_DNA"/>
</dbReference>
<evidence type="ECO:0000313" key="2">
    <source>
        <dbReference type="Proteomes" id="UP000315423"/>
    </source>
</evidence>
<accession>A0AC61SA19</accession>